<dbReference type="CDD" id="cd15831">
    <property type="entry name" value="BTAD"/>
    <property type="match status" value="1"/>
</dbReference>
<keyword evidence="6" id="KW-1185">Reference proteome</keyword>
<dbReference type="SUPFAM" id="SSF52540">
    <property type="entry name" value="P-loop containing nucleoside triphosphate hydrolases"/>
    <property type="match status" value="1"/>
</dbReference>
<dbReference type="InterPro" id="IPR036388">
    <property type="entry name" value="WH-like_DNA-bd_sf"/>
</dbReference>
<evidence type="ECO:0000313" key="5">
    <source>
        <dbReference type="EMBL" id="NMH79673.1"/>
    </source>
</evidence>
<evidence type="ECO:0000259" key="4">
    <source>
        <dbReference type="PROSITE" id="PS51755"/>
    </source>
</evidence>
<dbReference type="SMART" id="SM01043">
    <property type="entry name" value="BTAD"/>
    <property type="match status" value="1"/>
</dbReference>
<proteinExistence type="inferred from homology"/>
<dbReference type="InterPro" id="IPR005158">
    <property type="entry name" value="BTAD"/>
</dbReference>
<dbReference type="PANTHER" id="PTHR47691">
    <property type="entry name" value="REGULATOR-RELATED"/>
    <property type="match status" value="1"/>
</dbReference>
<evidence type="ECO:0000256" key="2">
    <source>
        <dbReference type="ARBA" id="ARBA00023125"/>
    </source>
</evidence>
<dbReference type="Proteomes" id="UP001296706">
    <property type="component" value="Unassembled WGS sequence"/>
</dbReference>
<feature type="domain" description="OmpR/PhoB-type" evidence="4">
    <location>
        <begin position="1"/>
        <end position="93"/>
    </location>
</feature>
<gene>
    <name evidence="5" type="ORF">HF577_21590</name>
</gene>
<reference evidence="5 6" key="1">
    <citation type="submission" date="2020-04" db="EMBL/GenBank/DDBJ databases">
        <authorList>
            <person name="Klaysubun C."/>
            <person name="Duangmal K."/>
            <person name="Lipun K."/>
        </authorList>
    </citation>
    <scope>NUCLEOTIDE SEQUENCE [LARGE SCALE GENOMIC DNA]</scope>
    <source>
        <strain evidence="5 6">JCM 11839</strain>
    </source>
</reference>
<dbReference type="SUPFAM" id="SSF46894">
    <property type="entry name" value="C-terminal effector domain of the bipartite response regulators"/>
    <property type="match status" value="1"/>
</dbReference>
<dbReference type="SUPFAM" id="SSF48452">
    <property type="entry name" value="TPR-like"/>
    <property type="match status" value="1"/>
</dbReference>
<evidence type="ECO:0000256" key="3">
    <source>
        <dbReference type="PROSITE-ProRule" id="PRU01091"/>
    </source>
</evidence>
<sequence>MQVGILGPLEVRVGDARVAVGGARLRTLLIRLAVDTGRTVSVNALAEALWPEQKGAGAPAGHTHALHSLVSRLRRALPGEWVRSAPGGYLLDLPPEALDATRFERLARAGRTALHDGHADVAGRRLREALALWRGDALADVADVPFAAAVIARLDELRLSALEDRAQADLLTGAEPAQLVAELRAMTAAHPGRERAQALLLRALQADGRPAEALGRYAELRSALADALGAEPSPQVREAHLAVLRAEEVRRPRSRQGNLRAALTSFVGRQEERALVARRLAGSRLVTLTGPGGAGKTRLAATVAADLADGLRGGAWLVELAAVTDPGEVVQTVLSAFGSQGTGGVTARDTMDRLAGAVPPSPTLLVLDNCEHLLDAAAALCEELLGRCPLLCVLATSREPLGITPEALVPVPPLPLAAPTADAGEILASPAARLFAERAAAAHPGFRLTAANAVVVADICRRLDGLPLAIELAAARTRSVPVEHLATMLDDRFGLLGRGSRTALPRHRTLGAVVGWSWNLLTDDERGLGEALSVFPGTITLAAAERVAPPGVAVQPTLAALVDKSLLHLVPVSGVRYRMLETIREYGMRRLAANEDLDRARAAYTRHFLELAETAAPDLRGPDQLRWIPTLTEDRENLLGALQGAAGAGDADTAIRLASAISFFLTLHGDHAQAARLLRDALALPTSTAPAVHAPAVAAYLINVVLAGTVETGDPALDRFRAAAASGHPSALVIAPLLAALSGDPAPLLTTEPPARAAPFGRAMVRLMRGLLRANRGDLQETCRDLVAAADEFEALGERWGTAVSLTRFGTTALVLGDVDGALGALRRARVPAAELGNDDHQRVCAATAHIYAGDTVRARAELDAVVAGAPAAHHLALARMLLGDVERRDGALSAAAREYDAARRAVGRRAGTDRPFQVQYRTGLAHLAMARGDTAGALTDLQAAFAEALATDQRALLAGVGTGLAALRAGLGEPAAAAAALGAAHAVRGAADSLHPDVARLTHELRRGLGDRFGGCYDRGRSLGRAAAAALLASELAAAQADPESLTGA</sequence>
<protein>
    <submittedName>
        <fullName evidence="5">AfsR/SARP family transcriptional regulator</fullName>
    </submittedName>
</protein>
<evidence type="ECO:0000313" key="6">
    <source>
        <dbReference type="Proteomes" id="UP001296706"/>
    </source>
</evidence>
<organism evidence="5 6">
    <name type="scientific">Pseudonocardia xinjiangensis</name>
    <dbReference type="NCBI Taxonomy" id="75289"/>
    <lineage>
        <taxon>Bacteria</taxon>
        <taxon>Bacillati</taxon>
        <taxon>Actinomycetota</taxon>
        <taxon>Actinomycetes</taxon>
        <taxon>Pseudonocardiales</taxon>
        <taxon>Pseudonocardiaceae</taxon>
        <taxon>Pseudonocardia</taxon>
    </lineage>
</organism>
<evidence type="ECO:0000256" key="1">
    <source>
        <dbReference type="ARBA" id="ARBA00005820"/>
    </source>
</evidence>
<dbReference type="Gene3D" id="1.25.40.10">
    <property type="entry name" value="Tetratricopeptide repeat domain"/>
    <property type="match status" value="2"/>
</dbReference>
<dbReference type="SMART" id="SM00862">
    <property type="entry name" value="Trans_reg_C"/>
    <property type="match status" value="1"/>
</dbReference>
<feature type="DNA-binding region" description="OmpR/PhoB-type" evidence="3">
    <location>
        <begin position="1"/>
        <end position="93"/>
    </location>
</feature>
<dbReference type="PANTHER" id="PTHR47691:SF3">
    <property type="entry name" value="HTH-TYPE TRANSCRIPTIONAL REGULATOR RV0890C-RELATED"/>
    <property type="match status" value="1"/>
</dbReference>
<dbReference type="PROSITE" id="PS51755">
    <property type="entry name" value="OMPR_PHOB"/>
    <property type="match status" value="1"/>
</dbReference>
<dbReference type="Pfam" id="PF03704">
    <property type="entry name" value="BTAD"/>
    <property type="match status" value="1"/>
</dbReference>
<dbReference type="InterPro" id="IPR001867">
    <property type="entry name" value="OmpR/PhoB-type_DNA-bd"/>
</dbReference>
<comment type="caution">
    <text evidence="5">The sequence shown here is derived from an EMBL/GenBank/DDBJ whole genome shotgun (WGS) entry which is preliminary data.</text>
</comment>
<dbReference type="Pfam" id="PF13401">
    <property type="entry name" value="AAA_22"/>
    <property type="match status" value="1"/>
</dbReference>
<dbReference type="EMBL" id="JAAXKY010000075">
    <property type="protein sequence ID" value="NMH79673.1"/>
    <property type="molecule type" value="Genomic_DNA"/>
</dbReference>
<dbReference type="Gene3D" id="1.10.10.10">
    <property type="entry name" value="Winged helix-like DNA-binding domain superfamily/Winged helix DNA-binding domain"/>
    <property type="match status" value="1"/>
</dbReference>
<dbReference type="InterPro" id="IPR049945">
    <property type="entry name" value="AAA_22"/>
</dbReference>
<dbReference type="InterPro" id="IPR016032">
    <property type="entry name" value="Sig_transdc_resp-reg_C-effctor"/>
</dbReference>
<comment type="similarity">
    <text evidence="1">Belongs to the AfsR/DnrI/RedD regulatory family.</text>
</comment>
<dbReference type="InterPro" id="IPR027417">
    <property type="entry name" value="P-loop_NTPase"/>
</dbReference>
<dbReference type="InterPro" id="IPR011990">
    <property type="entry name" value="TPR-like_helical_dom_sf"/>
</dbReference>
<keyword evidence="2 3" id="KW-0238">DNA-binding</keyword>
<accession>A0ABX1RKA3</accession>
<name>A0ABX1RKA3_9PSEU</name>
<dbReference type="RefSeq" id="WP_169397737.1">
    <property type="nucleotide sequence ID" value="NZ_BAAAJH010000001.1"/>
</dbReference>